<proteinExistence type="predicted"/>
<reference evidence="1" key="2">
    <citation type="submission" date="2017-11" db="EMBL/GenBank/DDBJ databases">
        <title>Coralsnake Venomics: Analyses of Venom Gland Transcriptomes and Proteomes of Six Brazilian Taxa.</title>
        <authorList>
            <person name="Aird S.D."/>
            <person name="Jorge da Silva N."/>
            <person name="Qiu L."/>
            <person name="Villar-Briones A."/>
            <person name="Aparecida-Saddi V."/>
            <person name="Campos-Telles M.P."/>
            <person name="Grau M."/>
            <person name="Mikheyev A.S."/>
        </authorList>
    </citation>
    <scope>NUCLEOTIDE SEQUENCE</scope>
    <source>
        <tissue evidence="1">Venom_gland</tissue>
    </source>
</reference>
<protein>
    <submittedName>
        <fullName evidence="1">Uncharacterized protein</fullName>
    </submittedName>
</protein>
<accession>A0A2D4KPP2</accession>
<reference evidence="1" key="1">
    <citation type="submission" date="2017-07" db="EMBL/GenBank/DDBJ databases">
        <authorList>
            <person name="Mikheyev A."/>
            <person name="Grau M."/>
        </authorList>
    </citation>
    <scope>NUCLEOTIDE SEQUENCE</scope>
    <source>
        <tissue evidence="1">Venom_gland</tissue>
    </source>
</reference>
<organism evidence="1">
    <name type="scientific">Micrurus paraensis</name>
    <dbReference type="NCBI Taxonomy" id="1970185"/>
    <lineage>
        <taxon>Eukaryota</taxon>
        <taxon>Metazoa</taxon>
        <taxon>Chordata</taxon>
        <taxon>Craniata</taxon>
        <taxon>Vertebrata</taxon>
        <taxon>Euteleostomi</taxon>
        <taxon>Lepidosauria</taxon>
        <taxon>Squamata</taxon>
        <taxon>Bifurcata</taxon>
        <taxon>Unidentata</taxon>
        <taxon>Episquamata</taxon>
        <taxon>Toxicofera</taxon>
        <taxon>Serpentes</taxon>
        <taxon>Colubroidea</taxon>
        <taxon>Elapidae</taxon>
        <taxon>Elapinae</taxon>
        <taxon>Micrurus</taxon>
    </lineage>
</organism>
<name>A0A2D4KPP2_9SAUR</name>
<evidence type="ECO:0000313" key="1">
    <source>
        <dbReference type="EMBL" id="LAB10681.1"/>
    </source>
</evidence>
<dbReference type="EMBL" id="IACL01076122">
    <property type="protein sequence ID" value="LAB10681.1"/>
    <property type="molecule type" value="Transcribed_RNA"/>
</dbReference>
<dbReference type="AlphaFoldDB" id="A0A2D4KPP2"/>
<sequence>MCTSCLQRPNCLCRLAILEEDRLAFLRSMQLTPLSTALQEHRKVWLPLSLLQPQILLKVAAVFLALQKHRSLPTGMLLNKYWRSKGHNPGNGRIRVQPQRSVNILT</sequence>